<dbReference type="EMBL" id="JBHSJB010000027">
    <property type="protein sequence ID" value="MFC5057344.1"/>
    <property type="molecule type" value="Genomic_DNA"/>
</dbReference>
<sequence length="323" mass="33530">MKAVTYSRYGSPDVLRYTDVPEPEVGPDEVLVRVRAASLNFGDRAALRGEPRLIRVAFGLRRPKATILGRAVAGVVEAVGSGATRFAVGDRVFGEVDQHGFAELVAAPQGRLARVPDGVGFEQAATLPVAGVTALQALRLGGVRADHAVLVNGASGGVGTFAVRLAALLGAEVTAVCGARNAEQARSLGAAHVVDRHREDVTAGAGRYDVVVDLAGDHPLSAMRELLTPTGVYVSSTGNGGRVLGPLPRLLGVVALSPFAGRRLRLLTARPDADDLAHLAGLVATGELVPAVEWTLPLAETAEAIRRVEAERARGKVVLVVPA</sequence>
<dbReference type="RefSeq" id="WP_344037128.1">
    <property type="nucleotide sequence ID" value="NZ_BAAAKE010000006.1"/>
</dbReference>
<dbReference type="SUPFAM" id="SSF51735">
    <property type="entry name" value="NAD(P)-binding Rossmann-fold domains"/>
    <property type="match status" value="1"/>
</dbReference>
<dbReference type="InterPro" id="IPR050700">
    <property type="entry name" value="YIM1/Zinc_Alcohol_DH_Fams"/>
</dbReference>
<dbReference type="CDD" id="cd08267">
    <property type="entry name" value="MDR1"/>
    <property type="match status" value="1"/>
</dbReference>
<dbReference type="PANTHER" id="PTHR11695:SF294">
    <property type="entry name" value="RETICULON-4-INTERACTING PROTEIN 1, MITOCHONDRIAL"/>
    <property type="match status" value="1"/>
</dbReference>
<dbReference type="InterPro" id="IPR020843">
    <property type="entry name" value="ER"/>
</dbReference>
<dbReference type="Pfam" id="PF13602">
    <property type="entry name" value="ADH_zinc_N_2"/>
    <property type="match status" value="1"/>
</dbReference>
<dbReference type="Gene3D" id="3.40.50.720">
    <property type="entry name" value="NAD(P)-binding Rossmann-like Domain"/>
    <property type="match status" value="1"/>
</dbReference>
<dbReference type="Pfam" id="PF08240">
    <property type="entry name" value="ADH_N"/>
    <property type="match status" value="1"/>
</dbReference>
<organism evidence="2 3">
    <name type="scientific">Saccharothrix xinjiangensis</name>
    <dbReference type="NCBI Taxonomy" id="204798"/>
    <lineage>
        <taxon>Bacteria</taxon>
        <taxon>Bacillati</taxon>
        <taxon>Actinomycetota</taxon>
        <taxon>Actinomycetes</taxon>
        <taxon>Pseudonocardiales</taxon>
        <taxon>Pseudonocardiaceae</taxon>
        <taxon>Saccharothrix</taxon>
    </lineage>
</organism>
<evidence type="ECO:0000313" key="2">
    <source>
        <dbReference type="EMBL" id="MFC5057344.1"/>
    </source>
</evidence>
<dbReference type="Gene3D" id="3.90.180.10">
    <property type="entry name" value="Medium-chain alcohol dehydrogenases, catalytic domain"/>
    <property type="match status" value="1"/>
</dbReference>
<keyword evidence="3" id="KW-1185">Reference proteome</keyword>
<evidence type="ECO:0000313" key="3">
    <source>
        <dbReference type="Proteomes" id="UP001595833"/>
    </source>
</evidence>
<dbReference type="SMART" id="SM00829">
    <property type="entry name" value="PKS_ER"/>
    <property type="match status" value="1"/>
</dbReference>
<accession>A0ABV9Y7K9</accession>
<reference evidence="3" key="1">
    <citation type="journal article" date="2019" name="Int. J. Syst. Evol. Microbiol.">
        <title>The Global Catalogue of Microorganisms (GCM) 10K type strain sequencing project: providing services to taxonomists for standard genome sequencing and annotation.</title>
        <authorList>
            <consortium name="The Broad Institute Genomics Platform"/>
            <consortium name="The Broad Institute Genome Sequencing Center for Infectious Disease"/>
            <person name="Wu L."/>
            <person name="Ma J."/>
        </authorList>
    </citation>
    <scope>NUCLEOTIDE SEQUENCE [LARGE SCALE GENOMIC DNA]</scope>
    <source>
        <strain evidence="3">KCTC 12848</strain>
    </source>
</reference>
<dbReference type="PANTHER" id="PTHR11695">
    <property type="entry name" value="ALCOHOL DEHYDROGENASE RELATED"/>
    <property type="match status" value="1"/>
</dbReference>
<proteinExistence type="predicted"/>
<name>A0ABV9Y7K9_9PSEU</name>
<dbReference type="InterPro" id="IPR036291">
    <property type="entry name" value="NAD(P)-bd_dom_sf"/>
</dbReference>
<dbReference type="Proteomes" id="UP001595833">
    <property type="component" value="Unassembled WGS sequence"/>
</dbReference>
<dbReference type="InterPro" id="IPR013154">
    <property type="entry name" value="ADH-like_N"/>
</dbReference>
<comment type="caution">
    <text evidence="2">The sequence shown here is derived from an EMBL/GenBank/DDBJ whole genome shotgun (WGS) entry which is preliminary data.</text>
</comment>
<evidence type="ECO:0000259" key="1">
    <source>
        <dbReference type="SMART" id="SM00829"/>
    </source>
</evidence>
<protein>
    <submittedName>
        <fullName evidence="2">NAD(P)-dependent alcohol dehydrogenase</fullName>
    </submittedName>
</protein>
<dbReference type="SUPFAM" id="SSF50129">
    <property type="entry name" value="GroES-like"/>
    <property type="match status" value="1"/>
</dbReference>
<dbReference type="InterPro" id="IPR011032">
    <property type="entry name" value="GroES-like_sf"/>
</dbReference>
<gene>
    <name evidence="2" type="ORF">ACFPFM_26825</name>
</gene>
<feature type="domain" description="Enoyl reductase (ER)" evidence="1">
    <location>
        <begin position="10"/>
        <end position="319"/>
    </location>
</feature>